<accession>A0A813EQJ5</accession>
<evidence type="ECO:0000313" key="1">
    <source>
        <dbReference type="EMBL" id="CAE8600016.1"/>
    </source>
</evidence>
<protein>
    <submittedName>
        <fullName evidence="1">Uncharacterized protein</fullName>
    </submittedName>
</protein>
<dbReference type="AlphaFoldDB" id="A0A813EQJ5"/>
<proteinExistence type="predicted"/>
<dbReference type="EMBL" id="CAJNNV010011708">
    <property type="protein sequence ID" value="CAE8600016.1"/>
    <property type="molecule type" value="Genomic_DNA"/>
</dbReference>
<sequence>PAPEANFGIHRPLRSGQPPLRVFLEDVLHAQLDLNCVHLMAGSLQVDSWRRRATLPGLFCCYLPDMGGSDASALEFARIMLRRTPARVAELKAAGAASAEDEAVEEKARRLWTELEALRRPKGTE</sequence>
<feature type="non-terminal residue" evidence="1">
    <location>
        <position position="125"/>
    </location>
</feature>
<comment type="caution">
    <text evidence="1">The sequence shown here is derived from an EMBL/GenBank/DDBJ whole genome shotgun (WGS) entry which is preliminary data.</text>
</comment>
<name>A0A813EQJ5_POLGL</name>
<reference evidence="1" key="1">
    <citation type="submission" date="2021-02" db="EMBL/GenBank/DDBJ databases">
        <authorList>
            <person name="Dougan E. K."/>
            <person name="Rhodes N."/>
            <person name="Thang M."/>
            <person name="Chan C."/>
        </authorList>
    </citation>
    <scope>NUCLEOTIDE SEQUENCE</scope>
</reference>
<dbReference type="Proteomes" id="UP000654075">
    <property type="component" value="Unassembled WGS sequence"/>
</dbReference>
<keyword evidence="2" id="KW-1185">Reference proteome</keyword>
<evidence type="ECO:0000313" key="2">
    <source>
        <dbReference type="Proteomes" id="UP000654075"/>
    </source>
</evidence>
<organism evidence="1 2">
    <name type="scientific">Polarella glacialis</name>
    <name type="common">Dinoflagellate</name>
    <dbReference type="NCBI Taxonomy" id="89957"/>
    <lineage>
        <taxon>Eukaryota</taxon>
        <taxon>Sar</taxon>
        <taxon>Alveolata</taxon>
        <taxon>Dinophyceae</taxon>
        <taxon>Suessiales</taxon>
        <taxon>Suessiaceae</taxon>
        <taxon>Polarella</taxon>
    </lineage>
</organism>
<gene>
    <name evidence="1" type="ORF">PGLA1383_LOCUS18354</name>
</gene>
<feature type="non-terminal residue" evidence="1">
    <location>
        <position position="1"/>
    </location>
</feature>